<organism evidence="1 2">
    <name type="scientific">Rhizobium subbaraonis</name>
    <dbReference type="NCBI Taxonomy" id="908946"/>
    <lineage>
        <taxon>Bacteria</taxon>
        <taxon>Pseudomonadati</taxon>
        <taxon>Pseudomonadota</taxon>
        <taxon>Alphaproteobacteria</taxon>
        <taxon>Hyphomicrobiales</taxon>
        <taxon>Rhizobiaceae</taxon>
        <taxon>Rhizobium/Agrobacterium group</taxon>
        <taxon>Rhizobium</taxon>
    </lineage>
</organism>
<dbReference type="Proteomes" id="UP000219167">
    <property type="component" value="Unassembled WGS sequence"/>
</dbReference>
<keyword evidence="2" id="KW-1185">Reference proteome</keyword>
<dbReference type="OrthoDB" id="7652274at2"/>
<reference evidence="1 2" key="1">
    <citation type="submission" date="2017-08" db="EMBL/GenBank/DDBJ databases">
        <authorList>
            <person name="de Groot N.N."/>
        </authorList>
    </citation>
    <scope>NUCLEOTIDE SEQUENCE [LARGE SCALE GENOMIC DNA]</scope>
    <source>
        <strain evidence="1 2">JC85</strain>
    </source>
</reference>
<sequence length="77" mass="8619">MTRNTNQKSKPAREFTPPAYIAYHVDERGEKKFWSRIGAAWRHQKGEGLTLQLDLIPVNGGRIVLRAPSEATEEAGA</sequence>
<name>A0A285UJA1_9HYPH</name>
<dbReference type="EMBL" id="OBQD01000009">
    <property type="protein sequence ID" value="SOC41929.1"/>
    <property type="molecule type" value="Genomic_DNA"/>
</dbReference>
<gene>
    <name evidence="1" type="ORF">SAMN05892877_109149</name>
</gene>
<proteinExistence type="predicted"/>
<protein>
    <submittedName>
        <fullName evidence="1">Uncharacterized protein</fullName>
    </submittedName>
</protein>
<evidence type="ECO:0000313" key="1">
    <source>
        <dbReference type="EMBL" id="SOC41929.1"/>
    </source>
</evidence>
<dbReference type="AlphaFoldDB" id="A0A285UJA1"/>
<dbReference type="RefSeq" id="WP_097140738.1">
    <property type="nucleotide sequence ID" value="NZ_OBQD01000009.1"/>
</dbReference>
<evidence type="ECO:0000313" key="2">
    <source>
        <dbReference type="Proteomes" id="UP000219167"/>
    </source>
</evidence>
<accession>A0A285UJA1</accession>